<sequence length="348" mass="39464">MNYKEQKAKVLEMLKEGKINQSEALDLLELIGSQKEQEVQTSPVQMVVPEAPLDFFGNGQQSFSISQEVVNSQINLIKLIGKNSKVSVRTHKEATIEINGWYKPMRNSEAMINFEEQNNSYVLNYNFHGVKYLGFDICVPETMIDTFYVENSNAEINVLGTAARQLTVMTKNANIMIEHCHSQILVASTKNSYIDLRKVEGKKIELTTTNANINVKNLTCEHGEFITKNAEITIQDSQIIRSNVQSKNAKIWLDLSNIEFDNEVKNYQIEGRTTNANIEIFLPREKMVPFKINGSTKRGRINTEGQELTIFASDKGYLNAKSQTYDHSKVTLDLDFQTTNGNINVKGY</sequence>
<dbReference type="Proteomes" id="UP000195918">
    <property type="component" value="Unassembled WGS sequence"/>
</dbReference>
<gene>
    <name evidence="2" type="ORF">FM121_10725</name>
</gene>
<dbReference type="OrthoDB" id="9803054at2"/>
<name>A0A1X6WQM6_9ENTE</name>
<reference evidence="3" key="1">
    <citation type="submission" date="2017-02" db="EMBL/GenBank/DDBJ databases">
        <authorList>
            <person name="Dridi B."/>
        </authorList>
    </citation>
    <scope>NUCLEOTIDE SEQUENCE [LARGE SCALE GENOMIC DNA]</scope>
    <source>
        <strain evidence="3">bH819</strain>
    </source>
</reference>
<evidence type="ECO:0000313" key="3">
    <source>
        <dbReference type="Proteomes" id="UP000195918"/>
    </source>
</evidence>
<keyword evidence="3" id="KW-1185">Reference proteome</keyword>
<dbReference type="RefSeq" id="WP_086952182.1">
    <property type="nucleotide sequence ID" value="NZ_FWFD01000015.1"/>
</dbReference>
<dbReference type="Pfam" id="PF13349">
    <property type="entry name" value="DUF4097"/>
    <property type="match status" value="1"/>
</dbReference>
<dbReference type="AlphaFoldDB" id="A0A1X6WQM6"/>
<dbReference type="InterPro" id="IPR025164">
    <property type="entry name" value="Toastrack_DUF4097"/>
</dbReference>
<protein>
    <recommendedName>
        <fullName evidence="1">DUF4097 domain-containing protein</fullName>
    </recommendedName>
</protein>
<organism evidence="2 3">
    <name type="scientific">Vagococcus fluvialis bH819</name>
    <dbReference type="NCBI Taxonomy" id="1255619"/>
    <lineage>
        <taxon>Bacteria</taxon>
        <taxon>Bacillati</taxon>
        <taxon>Bacillota</taxon>
        <taxon>Bacilli</taxon>
        <taxon>Lactobacillales</taxon>
        <taxon>Enterococcaceae</taxon>
        <taxon>Vagococcus</taxon>
    </lineage>
</organism>
<evidence type="ECO:0000313" key="2">
    <source>
        <dbReference type="EMBL" id="SLM86558.1"/>
    </source>
</evidence>
<feature type="domain" description="DUF4097" evidence="1">
    <location>
        <begin position="111"/>
        <end position="282"/>
    </location>
</feature>
<proteinExistence type="predicted"/>
<accession>A0A1X6WQM6</accession>
<dbReference type="EMBL" id="FWFD01000015">
    <property type="protein sequence ID" value="SLM86558.1"/>
    <property type="molecule type" value="Genomic_DNA"/>
</dbReference>
<evidence type="ECO:0000259" key="1">
    <source>
        <dbReference type="Pfam" id="PF13349"/>
    </source>
</evidence>